<evidence type="ECO:0000313" key="1">
    <source>
        <dbReference type="EMBL" id="PRP79631.1"/>
    </source>
</evidence>
<sequence length="480" mass="56319">MELLSIPSDLLTYIFTYISTPELCGPCFTSKMLLDLALKALSSRNLSHNHHRQLPITNQEVVRWWWIYLREPTRAEVMEAARTDRLEVLDLVGWDDEQLSPRHHLLTRSKAALHRSDWDWGDILVKAITNQSTRTMRACIERHPDWSHLIRRIRYMHPLSDHFATEGNLKMIRWLYDEYTVEGLPTLLWNGRRMHLNCLFENTAREGHQHVLAWLQYEGRISEPSVRLIYEAAGLAGRMDVISWMEENKMPAVGDYSLSHFIGSVAVFEWAIKRNIGYPRDAYLRALEDGNISVMQYCLKNKLGLSHFERKRAIELRCENEEAIHLAIDHGFITKNTKVQFADIVFQFPLIKWMHERNVLHSDFCQSTKLPGNLEVLQWAHENGYYDGKVNPMLPDVSISQGSPDMLKWHIQTFGTKAGQMYRMIACDRTCRTMNVEGLEWMLQRKWNESEGEIRRWFNEGGIEEVGDLMKMWKRLMTLM</sequence>
<protein>
    <recommendedName>
        <fullName evidence="3">F-box domain-containing protein</fullName>
    </recommendedName>
</protein>
<organism evidence="1 2">
    <name type="scientific">Planoprotostelium fungivorum</name>
    <dbReference type="NCBI Taxonomy" id="1890364"/>
    <lineage>
        <taxon>Eukaryota</taxon>
        <taxon>Amoebozoa</taxon>
        <taxon>Evosea</taxon>
        <taxon>Variosea</taxon>
        <taxon>Cavosteliida</taxon>
        <taxon>Cavosteliaceae</taxon>
        <taxon>Planoprotostelium</taxon>
    </lineage>
</organism>
<proteinExistence type="predicted"/>
<reference evidence="1 2" key="1">
    <citation type="journal article" date="2018" name="Genome Biol. Evol.">
        <title>Multiple Roots of Fruiting Body Formation in Amoebozoa.</title>
        <authorList>
            <person name="Hillmann F."/>
            <person name="Forbes G."/>
            <person name="Novohradska S."/>
            <person name="Ferling I."/>
            <person name="Riege K."/>
            <person name="Groth M."/>
            <person name="Westermann M."/>
            <person name="Marz M."/>
            <person name="Spaller T."/>
            <person name="Winckler T."/>
            <person name="Schaap P."/>
            <person name="Glockner G."/>
        </authorList>
    </citation>
    <scope>NUCLEOTIDE SEQUENCE [LARGE SCALE GENOMIC DNA]</scope>
    <source>
        <strain evidence="1 2">Jena</strain>
    </source>
</reference>
<evidence type="ECO:0000313" key="2">
    <source>
        <dbReference type="Proteomes" id="UP000241769"/>
    </source>
</evidence>
<dbReference type="PANTHER" id="PTHR46586">
    <property type="entry name" value="ANKYRIN REPEAT-CONTAINING PROTEIN"/>
    <property type="match status" value="1"/>
</dbReference>
<dbReference type="PANTHER" id="PTHR46586:SF3">
    <property type="entry name" value="ANKYRIN REPEAT-CONTAINING PROTEIN"/>
    <property type="match status" value="1"/>
</dbReference>
<evidence type="ECO:0008006" key="3">
    <source>
        <dbReference type="Google" id="ProtNLM"/>
    </source>
</evidence>
<dbReference type="EMBL" id="MDYQ01000177">
    <property type="protein sequence ID" value="PRP79631.1"/>
    <property type="molecule type" value="Genomic_DNA"/>
</dbReference>
<name>A0A2P6N6Q5_9EUKA</name>
<dbReference type="OrthoDB" id="6575005at2759"/>
<dbReference type="InParanoid" id="A0A2P6N6Q5"/>
<gene>
    <name evidence="1" type="ORF">PROFUN_12821</name>
</gene>
<keyword evidence="2" id="KW-1185">Reference proteome</keyword>
<dbReference type="InterPro" id="IPR052050">
    <property type="entry name" value="SecEffector_AnkRepeat"/>
</dbReference>
<comment type="caution">
    <text evidence="1">The sequence shown here is derived from an EMBL/GenBank/DDBJ whole genome shotgun (WGS) entry which is preliminary data.</text>
</comment>
<dbReference type="AlphaFoldDB" id="A0A2P6N6Q5"/>
<dbReference type="Proteomes" id="UP000241769">
    <property type="component" value="Unassembled WGS sequence"/>
</dbReference>
<accession>A0A2P6N6Q5</accession>